<evidence type="ECO:0000256" key="2">
    <source>
        <dbReference type="ARBA" id="ARBA00023125"/>
    </source>
</evidence>
<proteinExistence type="predicted"/>
<dbReference type="Pfam" id="PF00440">
    <property type="entry name" value="TetR_N"/>
    <property type="match status" value="1"/>
</dbReference>
<evidence type="ECO:0000259" key="5">
    <source>
        <dbReference type="PROSITE" id="PS50977"/>
    </source>
</evidence>
<dbReference type="Proteomes" id="UP001501358">
    <property type="component" value="Unassembled WGS sequence"/>
</dbReference>
<dbReference type="PANTHER" id="PTHR30055:SF234">
    <property type="entry name" value="HTH-TYPE TRANSCRIPTIONAL REGULATOR BETI"/>
    <property type="match status" value="1"/>
</dbReference>
<dbReference type="PRINTS" id="PR00455">
    <property type="entry name" value="HTHTETR"/>
</dbReference>
<dbReference type="PROSITE" id="PS50977">
    <property type="entry name" value="HTH_TETR_2"/>
    <property type="match status" value="1"/>
</dbReference>
<comment type="caution">
    <text evidence="6">The sequence shown here is derived from an EMBL/GenBank/DDBJ whole genome shotgun (WGS) entry which is preliminary data.</text>
</comment>
<name>A0ABN3MWV5_9ACTN</name>
<keyword evidence="3" id="KW-0804">Transcription</keyword>
<dbReference type="EMBL" id="BAAATA010000052">
    <property type="protein sequence ID" value="GAA2510443.1"/>
    <property type="molecule type" value="Genomic_DNA"/>
</dbReference>
<keyword evidence="1" id="KW-0805">Transcription regulation</keyword>
<evidence type="ECO:0000256" key="1">
    <source>
        <dbReference type="ARBA" id="ARBA00023015"/>
    </source>
</evidence>
<dbReference type="InterPro" id="IPR001647">
    <property type="entry name" value="HTH_TetR"/>
</dbReference>
<feature type="domain" description="HTH tetR-type" evidence="5">
    <location>
        <begin position="9"/>
        <end position="69"/>
    </location>
</feature>
<evidence type="ECO:0000256" key="3">
    <source>
        <dbReference type="ARBA" id="ARBA00023163"/>
    </source>
</evidence>
<organism evidence="6 7">
    <name type="scientific">Streptomyces thermolineatus</name>
    <dbReference type="NCBI Taxonomy" id="44033"/>
    <lineage>
        <taxon>Bacteria</taxon>
        <taxon>Bacillati</taxon>
        <taxon>Actinomycetota</taxon>
        <taxon>Actinomycetes</taxon>
        <taxon>Kitasatosporales</taxon>
        <taxon>Streptomycetaceae</taxon>
        <taxon>Streptomyces</taxon>
    </lineage>
</organism>
<gene>
    <name evidence="6" type="ORF">GCM10010406_53520</name>
</gene>
<dbReference type="InterPro" id="IPR009057">
    <property type="entry name" value="Homeodomain-like_sf"/>
</dbReference>
<keyword evidence="2 4" id="KW-0238">DNA-binding</keyword>
<dbReference type="SUPFAM" id="SSF46689">
    <property type="entry name" value="Homeodomain-like"/>
    <property type="match status" value="1"/>
</dbReference>
<dbReference type="InterPro" id="IPR050109">
    <property type="entry name" value="HTH-type_TetR-like_transc_reg"/>
</dbReference>
<evidence type="ECO:0000313" key="7">
    <source>
        <dbReference type="Proteomes" id="UP001501358"/>
    </source>
</evidence>
<dbReference type="RefSeq" id="WP_344386056.1">
    <property type="nucleotide sequence ID" value="NZ_BAAATA010000052.1"/>
</dbReference>
<dbReference type="PANTHER" id="PTHR30055">
    <property type="entry name" value="HTH-TYPE TRANSCRIPTIONAL REGULATOR RUTR"/>
    <property type="match status" value="1"/>
</dbReference>
<accession>A0ABN3MWV5</accession>
<reference evidence="6 7" key="1">
    <citation type="journal article" date="2019" name="Int. J. Syst. Evol. Microbiol.">
        <title>The Global Catalogue of Microorganisms (GCM) 10K type strain sequencing project: providing services to taxonomists for standard genome sequencing and annotation.</title>
        <authorList>
            <consortium name="The Broad Institute Genomics Platform"/>
            <consortium name="The Broad Institute Genome Sequencing Center for Infectious Disease"/>
            <person name="Wu L."/>
            <person name="Ma J."/>
        </authorList>
    </citation>
    <scope>NUCLEOTIDE SEQUENCE [LARGE SCALE GENOMIC DNA]</scope>
    <source>
        <strain evidence="6 7">JCM 6307</strain>
    </source>
</reference>
<keyword evidence="7" id="KW-1185">Reference proteome</keyword>
<feature type="DNA-binding region" description="H-T-H motif" evidence="4">
    <location>
        <begin position="32"/>
        <end position="51"/>
    </location>
</feature>
<evidence type="ECO:0000313" key="6">
    <source>
        <dbReference type="EMBL" id="GAA2510443.1"/>
    </source>
</evidence>
<sequence length="248" mass="27218">MPEAPNRADERADRILDAAGELLLRLGARKVTVEDIADRAGVGKGTVYLHWRTKEQLLEAVVLRDSVGVTGELLEQVRENPFEVLPHRFLRSSYLATFRSPLTAVLVTDTTGLLGRIKTGTLRESRGLAADRYFDTMRRYGLLRTDVPGLAYALQATAAGFYLVDNLGADTAGLDREAKADALARTVRCAFEPAGEPEPAAVAAAAAELVAMFEELTTSHREWIYSNTRHVRHVRHTQHGPAQTQEAG</sequence>
<evidence type="ECO:0000256" key="4">
    <source>
        <dbReference type="PROSITE-ProRule" id="PRU00335"/>
    </source>
</evidence>
<dbReference type="Gene3D" id="1.10.357.10">
    <property type="entry name" value="Tetracycline Repressor, domain 2"/>
    <property type="match status" value="1"/>
</dbReference>
<protein>
    <submittedName>
        <fullName evidence="6">TetR/AcrR family transcriptional regulator</fullName>
    </submittedName>
</protein>